<dbReference type="Gene3D" id="3.40.50.11780">
    <property type="match status" value="2"/>
</dbReference>
<dbReference type="Pfam" id="PF17482">
    <property type="entry name" value="Phage_sheath_1C"/>
    <property type="match status" value="1"/>
</dbReference>
<name>A0A0M2H6J8_MICTR</name>
<dbReference type="RefSeq" id="WP_045299936.1">
    <property type="nucleotide sequence ID" value="NZ_JYJA01000036.1"/>
</dbReference>
<evidence type="ECO:0000256" key="1">
    <source>
        <dbReference type="ARBA" id="ARBA00008005"/>
    </source>
</evidence>
<feature type="domain" description="Tail sheath protein C-terminal" evidence="4">
    <location>
        <begin position="435"/>
        <end position="538"/>
    </location>
</feature>
<feature type="region of interest" description="Disordered" evidence="2">
    <location>
        <begin position="192"/>
        <end position="241"/>
    </location>
</feature>
<comment type="similarity">
    <text evidence="1">Belongs to the myoviridae tail sheath protein family.</text>
</comment>
<evidence type="ECO:0000259" key="4">
    <source>
        <dbReference type="Pfam" id="PF17482"/>
    </source>
</evidence>
<comment type="caution">
    <text evidence="5">The sequence shown here is derived from an EMBL/GenBank/DDBJ whole genome shotgun (WGS) entry which is preliminary data.</text>
</comment>
<protein>
    <submittedName>
        <fullName evidence="5">Phage tail sheath protein</fullName>
    </submittedName>
</protein>
<evidence type="ECO:0000259" key="3">
    <source>
        <dbReference type="Pfam" id="PF04984"/>
    </source>
</evidence>
<evidence type="ECO:0000256" key="2">
    <source>
        <dbReference type="SAM" id="MobiDB-lite"/>
    </source>
</evidence>
<accession>A0A0M2H6J8</accession>
<dbReference type="PATRIC" id="fig|69370.6.peg.2603"/>
<dbReference type="Proteomes" id="UP000034098">
    <property type="component" value="Unassembled WGS sequence"/>
</dbReference>
<keyword evidence="6" id="KW-1185">Reference proteome</keyword>
<reference evidence="5 6" key="1">
    <citation type="submission" date="2015-02" db="EMBL/GenBank/DDBJ databases">
        <title>Draft genome sequences of ten Microbacterium spp. with emphasis on heavy metal contaminated environments.</title>
        <authorList>
            <person name="Corretto E."/>
        </authorList>
    </citation>
    <scope>NUCLEOTIDE SEQUENCE [LARGE SCALE GENOMIC DNA]</scope>
    <source>
        <strain evidence="5 6">DSM 8608</strain>
    </source>
</reference>
<feature type="domain" description="Tail sheath protein subtilisin-like" evidence="3">
    <location>
        <begin position="292"/>
        <end position="427"/>
    </location>
</feature>
<proteinExistence type="inferred from homology"/>
<evidence type="ECO:0000313" key="5">
    <source>
        <dbReference type="EMBL" id="KJL41941.1"/>
    </source>
</evidence>
<dbReference type="AlphaFoldDB" id="A0A0M2H6J8"/>
<sequence length="546" mass="57929">MPSQLTYPGVYIEEVASGVRTIVGVSTSVTAFVGRAPRGPVDRPIVVTNFGEYERTFGGLWKLSRLGFSVRDFFLNGGGTAVIVRVVNDAASDADDPASSSVDLALDAGADLLTLQAVDVGLWGDGLRVRIDHDTRPEDPALGDEPDTLFNLTVRDGATGVIEAHRNVVLTPADHPRLLSRVLDNESDLVRTAGTVPDSSRPKVHTGTPAAGKTIWDDITPTPGDPSQEASQRLAGGDDGDDLVAADVKGSLGAKSGMYALEDADIFNLLVIPPYLGVSPDGPGGEVEADVVTEAATYAEARRAFYVIDAPPTWDSVGDAKSGLASLGTVSANAAVYFPRLRQTNPLRDNQLETFGASGAVAGVLARTDATRGVWKAPAGLEATLNGVPELSVPLSDGEIGQLNPLGINSLRAFAGAGRVVWGARTLKGADSLANEWKYIPVRRTALFIEESLFRGTQWVVFEPNDEPLWAQIRLNVGTFMNDLFRQGAFQGSTPRDAYFVKCDKETTTPSDIDRGIVNIHVGFAPLKPAEFVVIRLQQIAGASAV</sequence>
<dbReference type="PANTHER" id="PTHR35861:SF1">
    <property type="entry name" value="PHAGE TAIL SHEATH PROTEIN"/>
    <property type="match status" value="1"/>
</dbReference>
<dbReference type="Pfam" id="PF04984">
    <property type="entry name" value="Phage_sheath_1"/>
    <property type="match status" value="1"/>
</dbReference>
<evidence type="ECO:0000313" key="6">
    <source>
        <dbReference type="Proteomes" id="UP000034098"/>
    </source>
</evidence>
<dbReference type="InterPro" id="IPR052042">
    <property type="entry name" value="Tail_sheath_structural"/>
</dbReference>
<dbReference type="PANTHER" id="PTHR35861">
    <property type="match status" value="1"/>
</dbReference>
<dbReference type="InterPro" id="IPR020287">
    <property type="entry name" value="Tail_sheath_C"/>
</dbReference>
<organism evidence="5 6">
    <name type="scientific">Microbacterium trichothecenolyticum</name>
    <name type="common">Aureobacterium trichothecenolyticum</name>
    <dbReference type="NCBI Taxonomy" id="69370"/>
    <lineage>
        <taxon>Bacteria</taxon>
        <taxon>Bacillati</taxon>
        <taxon>Actinomycetota</taxon>
        <taxon>Actinomycetes</taxon>
        <taxon>Micrococcales</taxon>
        <taxon>Microbacteriaceae</taxon>
        <taxon>Microbacterium</taxon>
    </lineage>
</organism>
<dbReference type="EMBL" id="JYJA01000036">
    <property type="protein sequence ID" value="KJL41941.1"/>
    <property type="molecule type" value="Genomic_DNA"/>
</dbReference>
<dbReference type="InterPro" id="IPR035089">
    <property type="entry name" value="Phage_sheath_subtilisin"/>
</dbReference>
<dbReference type="OrthoDB" id="9767864at2"/>
<gene>
    <name evidence="5" type="ORF">RS82_02558</name>
</gene>